<dbReference type="PANTHER" id="PTHR15241:SF375">
    <property type="entry name" value="(RAPE) HYPOTHETICAL PROTEIN"/>
    <property type="match status" value="1"/>
</dbReference>
<keyword evidence="5" id="KW-1185">Reference proteome</keyword>
<organism evidence="4 5">
    <name type="scientific">Diversispora eburnea</name>
    <dbReference type="NCBI Taxonomy" id="1213867"/>
    <lineage>
        <taxon>Eukaryota</taxon>
        <taxon>Fungi</taxon>
        <taxon>Fungi incertae sedis</taxon>
        <taxon>Mucoromycota</taxon>
        <taxon>Glomeromycotina</taxon>
        <taxon>Glomeromycetes</taxon>
        <taxon>Diversisporales</taxon>
        <taxon>Diversisporaceae</taxon>
        <taxon>Diversispora</taxon>
    </lineage>
</organism>
<dbReference type="OrthoDB" id="439808at2759"/>
<feature type="compositionally biased region" description="Basic and acidic residues" evidence="2">
    <location>
        <begin position="451"/>
        <end position="461"/>
    </location>
</feature>
<dbReference type="PROSITE" id="PS50102">
    <property type="entry name" value="RRM"/>
    <property type="match status" value="1"/>
</dbReference>
<dbReference type="InterPro" id="IPR003954">
    <property type="entry name" value="RRM_euk-type"/>
</dbReference>
<gene>
    <name evidence="4" type="ORF">DEBURN_LOCUS3662</name>
</gene>
<feature type="region of interest" description="Disordered" evidence="2">
    <location>
        <begin position="703"/>
        <end position="887"/>
    </location>
</feature>
<name>A0A9N8WCB4_9GLOM</name>
<reference evidence="4" key="1">
    <citation type="submission" date="2021-06" db="EMBL/GenBank/DDBJ databases">
        <authorList>
            <person name="Kallberg Y."/>
            <person name="Tangrot J."/>
            <person name="Rosling A."/>
        </authorList>
    </citation>
    <scope>NUCLEOTIDE SEQUENCE</scope>
    <source>
        <strain evidence="4">AZ414A</strain>
    </source>
</reference>
<feature type="compositionally biased region" description="Basic and acidic residues" evidence="2">
    <location>
        <begin position="854"/>
        <end position="887"/>
    </location>
</feature>
<evidence type="ECO:0000259" key="3">
    <source>
        <dbReference type="PROSITE" id="PS50102"/>
    </source>
</evidence>
<dbReference type="SMART" id="SM00361">
    <property type="entry name" value="RRM_1"/>
    <property type="match status" value="1"/>
</dbReference>
<dbReference type="InterPro" id="IPR012677">
    <property type="entry name" value="Nucleotide-bd_a/b_plait_sf"/>
</dbReference>
<dbReference type="AlphaFoldDB" id="A0A9N8WCB4"/>
<dbReference type="EMBL" id="CAJVPK010000239">
    <property type="protein sequence ID" value="CAG8480978.1"/>
    <property type="molecule type" value="Genomic_DNA"/>
</dbReference>
<evidence type="ECO:0000313" key="4">
    <source>
        <dbReference type="EMBL" id="CAG8480978.1"/>
    </source>
</evidence>
<dbReference type="GO" id="GO:0003723">
    <property type="term" value="F:RNA binding"/>
    <property type="evidence" value="ECO:0007669"/>
    <property type="project" value="UniProtKB-UniRule"/>
</dbReference>
<dbReference type="Gene3D" id="3.30.70.330">
    <property type="match status" value="1"/>
</dbReference>
<evidence type="ECO:0000313" key="5">
    <source>
        <dbReference type="Proteomes" id="UP000789706"/>
    </source>
</evidence>
<feature type="compositionally biased region" description="Basic and acidic residues" evidence="2">
    <location>
        <begin position="796"/>
        <end position="829"/>
    </location>
</feature>
<proteinExistence type="predicted"/>
<dbReference type="Proteomes" id="UP000789706">
    <property type="component" value="Unassembled WGS sequence"/>
</dbReference>
<dbReference type="SMART" id="SM00360">
    <property type="entry name" value="RRM"/>
    <property type="match status" value="1"/>
</dbReference>
<dbReference type="PANTHER" id="PTHR15241">
    <property type="entry name" value="TRANSFORMER-2-RELATED"/>
    <property type="match status" value="1"/>
</dbReference>
<keyword evidence="1" id="KW-0694">RNA-binding</keyword>
<accession>A0A9N8WCB4</accession>
<feature type="compositionally biased region" description="Basic and acidic residues" evidence="2">
    <location>
        <begin position="733"/>
        <end position="745"/>
    </location>
</feature>
<feature type="compositionally biased region" description="Polar residues" evidence="2">
    <location>
        <begin position="785"/>
        <end position="795"/>
    </location>
</feature>
<dbReference type="InterPro" id="IPR000504">
    <property type="entry name" value="RRM_dom"/>
</dbReference>
<feature type="region of interest" description="Disordered" evidence="2">
    <location>
        <begin position="354"/>
        <end position="498"/>
    </location>
</feature>
<evidence type="ECO:0000256" key="2">
    <source>
        <dbReference type="SAM" id="MobiDB-lite"/>
    </source>
</evidence>
<comment type="caution">
    <text evidence="4">The sequence shown here is derived from an EMBL/GenBank/DDBJ whole genome shotgun (WGS) entry which is preliminary data.</text>
</comment>
<protein>
    <submittedName>
        <fullName evidence="4">7685_t:CDS:1</fullName>
    </submittedName>
</protein>
<dbReference type="Pfam" id="PF00076">
    <property type="entry name" value="RRM_1"/>
    <property type="match status" value="1"/>
</dbReference>
<sequence>MPKKYLSRHTVPLRVPLSRRVQSLKSFRRGSATYNKSKRRNGYFRMDNTIAQQDNVDKDQDLKQGEEDLSFIEISNQEQIDLQLSEEETSNHNEENNVATSVGQSNGATIKESAPVKLNRNNYKNNMQTTQTTGTGTSPPSTSQILQPKNIEIRGTTPVDTPPPQSSLHNNGGIASVTNRYGIPISKTRIFVGDLSWKLSEKQLKDEFGRFGTVTEVIVIKDRNTGLSKGYGFVTFEEKHAASEAIKIMNGQHIDGRPIRVEAAEERPLDERYDKQKDQTQEFRRIIDYGRKDYYRRERDNLIRNDSEYRRENDNGMEKRGRDDERREYEVEYRRRDIEYYRRDGDFERRAMDTGIKRERRKHSLDSIEPNLFSPKGQSNRNFVRIKEQEYVRDREYERPHDRNANIVQDDKDEKNKNPNPIHDHHDHNTPFYQTNPSDRNADPLYNRGSRFMEKGKDKNASSRKRARSNSVNPDDSYYSRSSDIMHPEPSQATWQSSSRMLRKDYFIDGQSQDFVRKRDRIRERERYREFDRESAPRFLDRTRERQRIIDKDREIERVRKERFERERDFKIMERERELRERERELVRPRNHPRYYESEREPHRFRPPYYEYGRDVRPPYYDFNRETDFRDREHDLMNYRETNRDSYYPRPSPPPGNLTPYRVNVKPYYYEQPDHDFDNRRDNYGHHYNDIDHYAPEIHTNTSGIKHYKENPGAAGGGGTNNEVYQRGRPKSRHWEINAEKERGAKKPQINLNSVSTVDFDRARTRERRNRQWEITDDKSRETDPSQNDNVMSTSDQDRSHDHGHNESRNSWDANEEKSREIKDEHNNDSLDATSAYDLQVTRERTADNYWDMNEEKNVEQHEDNSTMNRRDNSKDNKEREEFDPGS</sequence>
<feature type="compositionally biased region" description="Basic and acidic residues" evidence="2">
    <location>
        <begin position="385"/>
        <end position="429"/>
    </location>
</feature>
<dbReference type="SUPFAM" id="SSF54928">
    <property type="entry name" value="RNA-binding domain, RBD"/>
    <property type="match status" value="1"/>
</dbReference>
<dbReference type="InterPro" id="IPR035979">
    <property type="entry name" value="RBD_domain_sf"/>
</dbReference>
<feature type="compositionally biased region" description="Basic and acidic residues" evidence="2">
    <location>
        <begin position="759"/>
        <end position="784"/>
    </location>
</feature>
<evidence type="ECO:0000256" key="1">
    <source>
        <dbReference type="PROSITE-ProRule" id="PRU00176"/>
    </source>
</evidence>
<feature type="domain" description="RRM" evidence="3">
    <location>
        <begin position="188"/>
        <end position="266"/>
    </location>
</feature>